<name>A0A1J8RFV8_9AGAM</name>
<evidence type="ECO:0000313" key="1">
    <source>
        <dbReference type="EMBL" id="OJA20674.1"/>
    </source>
</evidence>
<dbReference type="STRING" id="180088.A0A1J8RFV8"/>
<dbReference type="AlphaFoldDB" id="A0A1J8RFV8"/>
<protein>
    <submittedName>
        <fullName evidence="1">Uncharacterized protein</fullName>
    </submittedName>
</protein>
<proteinExistence type="predicted"/>
<accession>A0A1J8RFV8</accession>
<organism evidence="1 2">
    <name type="scientific">Rhizopogon vesiculosus</name>
    <dbReference type="NCBI Taxonomy" id="180088"/>
    <lineage>
        <taxon>Eukaryota</taxon>
        <taxon>Fungi</taxon>
        <taxon>Dikarya</taxon>
        <taxon>Basidiomycota</taxon>
        <taxon>Agaricomycotina</taxon>
        <taxon>Agaricomycetes</taxon>
        <taxon>Agaricomycetidae</taxon>
        <taxon>Boletales</taxon>
        <taxon>Suillineae</taxon>
        <taxon>Rhizopogonaceae</taxon>
        <taxon>Rhizopogon</taxon>
    </lineage>
</organism>
<comment type="caution">
    <text evidence="1">The sequence shown here is derived from an EMBL/GenBank/DDBJ whole genome shotgun (WGS) entry which is preliminary data.</text>
</comment>
<sequence>MFWEAVPEGKDPIMPGILDAASESAIPNSENKSKVNVAERPGRPAIRIIDVGNMFLDVKTKSVAPRRAKVGARRRERQQISN</sequence>
<dbReference type="OrthoDB" id="10052321at2759"/>
<evidence type="ECO:0000313" key="2">
    <source>
        <dbReference type="Proteomes" id="UP000183567"/>
    </source>
</evidence>
<keyword evidence="2" id="KW-1185">Reference proteome</keyword>
<dbReference type="Proteomes" id="UP000183567">
    <property type="component" value="Unassembled WGS sequence"/>
</dbReference>
<reference evidence="1 2" key="1">
    <citation type="submission" date="2016-03" db="EMBL/GenBank/DDBJ databases">
        <title>Comparative genomics of the ectomycorrhizal sister species Rhizopogon vinicolor and Rhizopogon vesiculosus (Basidiomycota: Boletales) reveals a divergence of the mating type B locus.</title>
        <authorList>
            <person name="Mujic A.B."/>
            <person name="Kuo A."/>
            <person name="Tritt A."/>
            <person name="Lipzen A."/>
            <person name="Chen C."/>
            <person name="Johnson J."/>
            <person name="Sharma A."/>
            <person name="Barry K."/>
            <person name="Grigoriev I.V."/>
            <person name="Spatafora J.W."/>
        </authorList>
    </citation>
    <scope>NUCLEOTIDE SEQUENCE [LARGE SCALE GENOMIC DNA]</scope>
    <source>
        <strain evidence="1 2">AM-OR11-056</strain>
    </source>
</reference>
<gene>
    <name evidence="1" type="primary">RVUP71</name>
    <name evidence="1" type="ORF">AZE42_03109</name>
</gene>
<dbReference type="EMBL" id="LVVM01000454">
    <property type="protein sequence ID" value="OJA20674.1"/>
    <property type="molecule type" value="Genomic_DNA"/>
</dbReference>